<accession>A0A6A7AFA0</accession>
<evidence type="ECO:0000313" key="2">
    <source>
        <dbReference type="EMBL" id="KAF2831564.1"/>
    </source>
</evidence>
<proteinExistence type="predicted"/>
<reference evidence="2" key="1">
    <citation type="journal article" date="2020" name="Stud. Mycol.">
        <title>101 Dothideomycetes genomes: a test case for predicting lifestyles and emergence of pathogens.</title>
        <authorList>
            <person name="Haridas S."/>
            <person name="Albert R."/>
            <person name="Binder M."/>
            <person name="Bloem J."/>
            <person name="Labutti K."/>
            <person name="Salamov A."/>
            <person name="Andreopoulos B."/>
            <person name="Baker S."/>
            <person name="Barry K."/>
            <person name="Bills G."/>
            <person name="Bluhm B."/>
            <person name="Cannon C."/>
            <person name="Castanera R."/>
            <person name="Culley D."/>
            <person name="Daum C."/>
            <person name="Ezra D."/>
            <person name="Gonzalez J."/>
            <person name="Henrissat B."/>
            <person name="Kuo A."/>
            <person name="Liang C."/>
            <person name="Lipzen A."/>
            <person name="Lutzoni F."/>
            <person name="Magnuson J."/>
            <person name="Mondo S."/>
            <person name="Nolan M."/>
            <person name="Ohm R."/>
            <person name="Pangilinan J."/>
            <person name="Park H.-J."/>
            <person name="Ramirez L."/>
            <person name="Alfaro M."/>
            <person name="Sun H."/>
            <person name="Tritt A."/>
            <person name="Yoshinaga Y."/>
            <person name="Zwiers L.-H."/>
            <person name="Turgeon B."/>
            <person name="Goodwin S."/>
            <person name="Spatafora J."/>
            <person name="Crous P."/>
            <person name="Grigoriev I."/>
        </authorList>
    </citation>
    <scope>NUCLEOTIDE SEQUENCE</scope>
    <source>
        <strain evidence="2">CBS 113818</strain>
    </source>
</reference>
<dbReference type="AlphaFoldDB" id="A0A6A7AFA0"/>
<keyword evidence="3" id="KW-1185">Reference proteome</keyword>
<dbReference type="Proteomes" id="UP000799424">
    <property type="component" value="Unassembled WGS sequence"/>
</dbReference>
<keyword evidence="1" id="KW-0472">Membrane</keyword>
<evidence type="ECO:0000256" key="1">
    <source>
        <dbReference type="SAM" id="Phobius"/>
    </source>
</evidence>
<protein>
    <submittedName>
        <fullName evidence="2">Uncharacterized protein</fullName>
    </submittedName>
</protein>
<keyword evidence="1" id="KW-0812">Transmembrane</keyword>
<feature type="transmembrane region" description="Helical" evidence="1">
    <location>
        <begin position="12"/>
        <end position="37"/>
    </location>
</feature>
<name>A0A6A7AFA0_9PLEO</name>
<feature type="transmembrane region" description="Helical" evidence="1">
    <location>
        <begin position="49"/>
        <end position="73"/>
    </location>
</feature>
<dbReference type="EMBL" id="MU006218">
    <property type="protein sequence ID" value="KAF2831564.1"/>
    <property type="molecule type" value="Genomic_DNA"/>
</dbReference>
<organism evidence="2 3">
    <name type="scientific">Ophiobolus disseminans</name>
    <dbReference type="NCBI Taxonomy" id="1469910"/>
    <lineage>
        <taxon>Eukaryota</taxon>
        <taxon>Fungi</taxon>
        <taxon>Dikarya</taxon>
        <taxon>Ascomycota</taxon>
        <taxon>Pezizomycotina</taxon>
        <taxon>Dothideomycetes</taxon>
        <taxon>Pleosporomycetidae</taxon>
        <taxon>Pleosporales</taxon>
        <taxon>Pleosporineae</taxon>
        <taxon>Phaeosphaeriaceae</taxon>
        <taxon>Ophiobolus</taxon>
    </lineage>
</organism>
<gene>
    <name evidence="2" type="ORF">CC86DRAFT_402083</name>
</gene>
<evidence type="ECO:0000313" key="3">
    <source>
        <dbReference type="Proteomes" id="UP000799424"/>
    </source>
</evidence>
<sequence>MSSLWIELQSFRAIYSAICALNTIFAIMLILELVGLIKVFGISKDDPKFGFSLIGALLLPFVILSVSGVWRIMWEHRKRNAWRTGKRNGRRVRRTHEEALHDEEQGRGHVVGVDNV</sequence>
<keyword evidence="1" id="KW-1133">Transmembrane helix</keyword>